<evidence type="ECO:0000259" key="1">
    <source>
        <dbReference type="Pfam" id="PF13966"/>
    </source>
</evidence>
<dbReference type="Proteomes" id="UP001151760">
    <property type="component" value="Unassembled WGS sequence"/>
</dbReference>
<comment type="caution">
    <text evidence="2">The sequence shown here is derived from an EMBL/GenBank/DDBJ whole genome shotgun (WGS) entry which is preliminary data.</text>
</comment>
<dbReference type="GO" id="GO:0003964">
    <property type="term" value="F:RNA-directed DNA polymerase activity"/>
    <property type="evidence" value="ECO:0007669"/>
    <property type="project" value="UniProtKB-KW"/>
</dbReference>
<keyword evidence="2" id="KW-0695">RNA-directed DNA polymerase</keyword>
<dbReference type="PANTHER" id="PTHR33116">
    <property type="entry name" value="REVERSE TRANSCRIPTASE ZINC-BINDING DOMAIN-CONTAINING PROTEIN-RELATED-RELATED"/>
    <property type="match status" value="1"/>
</dbReference>
<accession>A0ABQ5A3K1</accession>
<keyword evidence="3" id="KW-1185">Reference proteome</keyword>
<proteinExistence type="predicted"/>
<sequence length="368" mass="43286">KESLWVKWINVVKLKQRSVWDVKIDSKDSWGWKCLLNLRSWVGNHMRYKIGDGKSISVWHDKWNSDVSLLSMISKKEIFYAGFKDQDKIQDVLDDNGWKWPQNWKDKYPWITNIQTPYITNQPDQAIWLDNNGKEKRFSTNTVWKDVRGNHGKVNWYKIVWHSNCIPKHTFLLWIAARNKLCTQDKMGKWYPNKVFTCSLCKKVPDSHEHLFFKCEYAQKVWKMVCNIAKLDLKENKWDKILEEMSKSNDNNNIWGVIRRLCLAAAVYFIWQERNMRLFNNCSRDENELFKTMCEEIKAKMVSLQVKQSKQVLQAEVEWNIRFSRRLLPAMAGGQLGDAQSVGSSGRATDLSVNKSFTGCLVMPSTRA</sequence>
<organism evidence="2 3">
    <name type="scientific">Tanacetum coccineum</name>
    <dbReference type="NCBI Taxonomy" id="301880"/>
    <lineage>
        <taxon>Eukaryota</taxon>
        <taxon>Viridiplantae</taxon>
        <taxon>Streptophyta</taxon>
        <taxon>Embryophyta</taxon>
        <taxon>Tracheophyta</taxon>
        <taxon>Spermatophyta</taxon>
        <taxon>Magnoliopsida</taxon>
        <taxon>eudicotyledons</taxon>
        <taxon>Gunneridae</taxon>
        <taxon>Pentapetalae</taxon>
        <taxon>asterids</taxon>
        <taxon>campanulids</taxon>
        <taxon>Asterales</taxon>
        <taxon>Asteraceae</taxon>
        <taxon>Asteroideae</taxon>
        <taxon>Anthemideae</taxon>
        <taxon>Anthemidinae</taxon>
        <taxon>Tanacetum</taxon>
    </lineage>
</organism>
<feature type="domain" description="Reverse transcriptase zinc-binding" evidence="1">
    <location>
        <begin position="138"/>
        <end position="222"/>
    </location>
</feature>
<evidence type="ECO:0000313" key="3">
    <source>
        <dbReference type="Proteomes" id="UP001151760"/>
    </source>
</evidence>
<feature type="non-terminal residue" evidence="2">
    <location>
        <position position="1"/>
    </location>
</feature>
<protein>
    <submittedName>
        <fullName evidence="2">RNA-directed DNA polymerase, eukaryota, reverse transcriptase zinc-binding domain protein</fullName>
    </submittedName>
</protein>
<gene>
    <name evidence="2" type="ORF">Tco_0802641</name>
</gene>
<keyword evidence="2" id="KW-0808">Transferase</keyword>
<dbReference type="InterPro" id="IPR026960">
    <property type="entry name" value="RVT-Znf"/>
</dbReference>
<name>A0ABQ5A3K1_9ASTR</name>
<dbReference type="Pfam" id="PF13966">
    <property type="entry name" value="zf-RVT"/>
    <property type="match status" value="1"/>
</dbReference>
<reference evidence="2" key="1">
    <citation type="journal article" date="2022" name="Int. J. Mol. Sci.">
        <title>Draft Genome of Tanacetum Coccineum: Genomic Comparison of Closely Related Tanacetum-Family Plants.</title>
        <authorList>
            <person name="Yamashiro T."/>
            <person name="Shiraishi A."/>
            <person name="Nakayama K."/>
            <person name="Satake H."/>
        </authorList>
    </citation>
    <scope>NUCLEOTIDE SEQUENCE</scope>
</reference>
<reference evidence="2" key="2">
    <citation type="submission" date="2022-01" db="EMBL/GenBank/DDBJ databases">
        <authorList>
            <person name="Yamashiro T."/>
            <person name="Shiraishi A."/>
            <person name="Satake H."/>
            <person name="Nakayama K."/>
        </authorList>
    </citation>
    <scope>NUCLEOTIDE SEQUENCE</scope>
</reference>
<dbReference type="PANTHER" id="PTHR33116:SF84">
    <property type="entry name" value="RNA-DIRECTED DNA POLYMERASE"/>
    <property type="match status" value="1"/>
</dbReference>
<evidence type="ECO:0000313" key="2">
    <source>
        <dbReference type="EMBL" id="GJS95673.1"/>
    </source>
</evidence>
<dbReference type="EMBL" id="BQNB010011827">
    <property type="protein sequence ID" value="GJS95673.1"/>
    <property type="molecule type" value="Genomic_DNA"/>
</dbReference>
<keyword evidence="2" id="KW-0548">Nucleotidyltransferase</keyword>